<keyword evidence="8" id="KW-1185">Reference proteome</keyword>
<dbReference type="AlphaFoldDB" id="A0A067KIR9"/>
<evidence type="ECO:0000256" key="1">
    <source>
        <dbReference type="ARBA" id="ARBA00004167"/>
    </source>
</evidence>
<name>A0A067KIR9_JATCU</name>
<evidence type="ECO:0000256" key="3">
    <source>
        <dbReference type="ARBA" id="ARBA00022989"/>
    </source>
</evidence>
<dbReference type="KEGG" id="jcu:105635824"/>
<sequence>MASSSEAQHNKTVTGYPVPPNQVATGYPATAIAAAEAATTDNAYTYAYPPRSSFSAATYRPFRHISDDHPIRRTLLHRAFFFCMTAFLVMVLFVLTSYIALKPHLPEFRVDSAAISQLNLTQSELTATWLFTLLVKNPNDKLRIQYDRLKASVFYGDELELATNNLPPFFQDRNNESTVKFQLDAITKYVGEDAVEEISKERDSGSIDFGVRVFAWVRYRTGIWRMSENVLRVYCNPIQIGDLGINGTGTSVGQSKKCQVYL</sequence>
<keyword evidence="3 5" id="KW-1133">Transmembrane helix</keyword>
<evidence type="ECO:0000256" key="4">
    <source>
        <dbReference type="ARBA" id="ARBA00023136"/>
    </source>
</evidence>
<dbReference type="InterPro" id="IPR044839">
    <property type="entry name" value="NDR1-like"/>
</dbReference>
<accession>A0A067KIR9</accession>
<keyword evidence="2 5" id="KW-0812">Transmembrane</keyword>
<feature type="domain" description="Late embryogenesis abundant protein LEA-2 subgroup" evidence="6">
    <location>
        <begin position="132"/>
        <end position="216"/>
    </location>
</feature>
<dbReference type="GO" id="GO:0098542">
    <property type="term" value="P:defense response to other organism"/>
    <property type="evidence" value="ECO:0007669"/>
    <property type="project" value="InterPro"/>
</dbReference>
<dbReference type="PANTHER" id="PTHR31234">
    <property type="entry name" value="LATE EMBRYOGENESIS ABUNDANT (LEA) HYDROXYPROLINE-RICH GLYCOPROTEIN FAMILY"/>
    <property type="match status" value="1"/>
</dbReference>
<dbReference type="Pfam" id="PF03168">
    <property type="entry name" value="LEA_2"/>
    <property type="match status" value="1"/>
</dbReference>
<gene>
    <name evidence="7" type="ORF">JCGZ_08770</name>
</gene>
<reference evidence="7 8" key="1">
    <citation type="journal article" date="2014" name="PLoS ONE">
        <title>Global Analysis of Gene Expression Profiles in Physic Nut (Jatropha curcas L.) Seedlings Exposed to Salt Stress.</title>
        <authorList>
            <person name="Zhang L."/>
            <person name="Zhang C."/>
            <person name="Wu P."/>
            <person name="Chen Y."/>
            <person name="Li M."/>
            <person name="Jiang H."/>
            <person name="Wu G."/>
        </authorList>
    </citation>
    <scope>NUCLEOTIDE SEQUENCE [LARGE SCALE GENOMIC DNA]</scope>
    <source>
        <strain evidence="8">cv. GZQX0401</strain>
        <tissue evidence="7">Young leaves</tissue>
    </source>
</reference>
<dbReference type="Proteomes" id="UP000027138">
    <property type="component" value="Unassembled WGS sequence"/>
</dbReference>
<protein>
    <recommendedName>
        <fullName evidence="6">Late embryogenesis abundant protein LEA-2 subgroup domain-containing protein</fullName>
    </recommendedName>
</protein>
<evidence type="ECO:0000313" key="8">
    <source>
        <dbReference type="Proteomes" id="UP000027138"/>
    </source>
</evidence>
<evidence type="ECO:0000313" key="7">
    <source>
        <dbReference type="EMBL" id="KDP36126.1"/>
    </source>
</evidence>
<evidence type="ECO:0000259" key="6">
    <source>
        <dbReference type="Pfam" id="PF03168"/>
    </source>
</evidence>
<dbReference type="STRING" id="180498.A0A067KIR9"/>
<dbReference type="InterPro" id="IPR004864">
    <property type="entry name" value="LEA_2"/>
</dbReference>
<keyword evidence="4 5" id="KW-0472">Membrane</keyword>
<dbReference type="OrthoDB" id="851018at2759"/>
<dbReference type="EMBL" id="KK914453">
    <property type="protein sequence ID" value="KDP36126.1"/>
    <property type="molecule type" value="Genomic_DNA"/>
</dbReference>
<evidence type="ECO:0000256" key="5">
    <source>
        <dbReference type="SAM" id="Phobius"/>
    </source>
</evidence>
<feature type="transmembrane region" description="Helical" evidence="5">
    <location>
        <begin position="79"/>
        <end position="101"/>
    </location>
</feature>
<dbReference type="PANTHER" id="PTHR31234:SF55">
    <property type="entry name" value="LATE EMBRYOGENESIS ABUNDANT (LEA) HYDROXYPROLINE-RICH GLYCOPROTEIN FAMILY"/>
    <property type="match status" value="1"/>
</dbReference>
<dbReference type="GO" id="GO:0005886">
    <property type="term" value="C:plasma membrane"/>
    <property type="evidence" value="ECO:0007669"/>
    <property type="project" value="TreeGrafter"/>
</dbReference>
<organism evidence="7 8">
    <name type="scientific">Jatropha curcas</name>
    <name type="common">Barbados nut</name>
    <dbReference type="NCBI Taxonomy" id="180498"/>
    <lineage>
        <taxon>Eukaryota</taxon>
        <taxon>Viridiplantae</taxon>
        <taxon>Streptophyta</taxon>
        <taxon>Embryophyta</taxon>
        <taxon>Tracheophyta</taxon>
        <taxon>Spermatophyta</taxon>
        <taxon>Magnoliopsida</taxon>
        <taxon>eudicotyledons</taxon>
        <taxon>Gunneridae</taxon>
        <taxon>Pentapetalae</taxon>
        <taxon>rosids</taxon>
        <taxon>fabids</taxon>
        <taxon>Malpighiales</taxon>
        <taxon>Euphorbiaceae</taxon>
        <taxon>Crotonoideae</taxon>
        <taxon>Jatropheae</taxon>
        <taxon>Jatropha</taxon>
    </lineage>
</organism>
<comment type="subcellular location">
    <subcellularLocation>
        <location evidence="1">Membrane</location>
        <topology evidence="1">Single-pass membrane protein</topology>
    </subcellularLocation>
</comment>
<proteinExistence type="predicted"/>
<evidence type="ECO:0000256" key="2">
    <source>
        <dbReference type="ARBA" id="ARBA00022692"/>
    </source>
</evidence>